<keyword evidence="1 2" id="KW-0732">Signal</keyword>
<evidence type="ECO:0000313" key="5">
    <source>
        <dbReference type="Proteomes" id="UP000830583"/>
    </source>
</evidence>
<dbReference type="InterPro" id="IPR026341">
    <property type="entry name" value="T9SS_type_B"/>
</dbReference>
<dbReference type="InterPro" id="IPR014755">
    <property type="entry name" value="Cu-Rt/internalin_Ig-like"/>
</dbReference>
<feature type="domain" description="Ig-like" evidence="3">
    <location>
        <begin position="297"/>
        <end position="376"/>
    </location>
</feature>
<reference evidence="4" key="1">
    <citation type="submission" date="2022-04" db="EMBL/GenBank/DDBJ databases">
        <title>Consumption of N2O by Flavobacterium azooxidireducens sp. nov. isolated from Decomposing Leaf Litter of Phragmites australis (Cav.).</title>
        <authorList>
            <person name="Behrendt U."/>
            <person name="Spanner T."/>
            <person name="Augustin J."/>
            <person name="Horn M.A."/>
            <person name="Kolb S."/>
            <person name="Ulrich A."/>
        </authorList>
    </citation>
    <scope>NUCLEOTIDE SEQUENCE</scope>
    <source>
        <strain evidence="4">IGB 4-14</strain>
    </source>
</reference>
<name>A0ABY4KAB0_9FLAO</name>
<protein>
    <submittedName>
        <fullName evidence="4">Gliding motility-associated C-terminal domain-containing protein</fullName>
    </submittedName>
</protein>
<dbReference type="Pfam" id="PF13585">
    <property type="entry name" value="CHU_C"/>
    <property type="match status" value="1"/>
</dbReference>
<feature type="domain" description="Ig-like" evidence="3">
    <location>
        <begin position="378"/>
        <end position="455"/>
    </location>
</feature>
<dbReference type="RefSeq" id="WP_248432671.1">
    <property type="nucleotide sequence ID" value="NZ_CP096205.1"/>
</dbReference>
<feature type="chain" id="PRO_5046761138" evidence="2">
    <location>
        <begin position="22"/>
        <end position="906"/>
    </location>
</feature>
<keyword evidence="5" id="KW-1185">Reference proteome</keyword>
<evidence type="ECO:0000256" key="1">
    <source>
        <dbReference type="ARBA" id="ARBA00022729"/>
    </source>
</evidence>
<gene>
    <name evidence="4" type="ORF">M0M57_08810</name>
</gene>
<sequence>MKKILLLCLFLFSAHSSLLNAQNFGTFASAVWITDCNTSNFFNTTGEGASIIGPVENTFTETNFGVFTQNSGTFILRGGEVKTFKNSSGNACSVRMNYRIYLESETPGAFSIIDFPFFEDCNVGSSEFPSGGPCGEGDQKWQEVIADGDTNPFPPIDLTNFTPGNYILEVYYDATGDLNSNSECNDTVFVNNSGDNFKAYFTITATPLFTWENPTTCGGSEGSITISSLNANSNYQFSYSDDGDTIGPNSITADENGNYLISDLNAGTYSDFNFIINNCTTTSTISINLTDPVVNPPTSGGNQTVCEASPIQTLTANATTSDGSIIVWYDADTGGNIVTNPTLETVGSITYYAEAQNEMSNCISSTRTAVTLTINPAPAAPTGENTQTFCSDAAVVFTLNDIVVNGTFLLWYADADGTIPLLSDTPLVNNTTYYVTQSVDGCESNEYLAVLVFVNQFVTPTFGFESELTICQNGIVPVLELISTNGIEGIWTPTSIDNTQNGVYTFESSDECATSFTLTVTITPPATPTFNFENEITICTVAQAPILPSTDNNGINGEWNPAVINEENGNTYTFTPDENQCADNFTLTVIISSFPSPVFDFGNVITICSGDEVPVLPEVDNNGINGSWQPSAINNTNEGTYTFIANNSECAGNFDLTVFVNQPTIPTFSLPESVCFNSDSFSLPTVSNNGIEGNWNPSTINSTQETLYTFTPLNPSCTSTFSTTIASLPEFSIEITDQCQNNQFSIGVQLSDNSNIILTDYVWTNQNGVTVGSNSSTFNVTEYIRSTPETETFPLEFNVRATSVDGCFAEETISIPTIYCGIQKGISPNGDNLNDYFDLALLDVEKLSIFNRYGRKVYSLNNYTNQWYGQTDDGKELPSATYYYVIEFKNGESKTGWIYVMREESR</sequence>
<feature type="signal peptide" evidence="2">
    <location>
        <begin position="1"/>
        <end position="21"/>
    </location>
</feature>
<dbReference type="EMBL" id="CP096205">
    <property type="protein sequence ID" value="UPQ77733.1"/>
    <property type="molecule type" value="Genomic_DNA"/>
</dbReference>
<evidence type="ECO:0000256" key="2">
    <source>
        <dbReference type="SAM" id="SignalP"/>
    </source>
</evidence>
<evidence type="ECO:0000313" key="4">
    <source>
        <dbReference type="EMBL" id="UPQ77733.1"/>
    </source>
</evidence>
<organism evidence="4 5">
    <name type="scientific">Flavobacterium azooxidireducens</name>
    <dbReference type="NCBI Taxonomy" id="1871076"/>
    <lineage>
        <taxon>Bacteria</taxon>
        <taxon>Pseudomonadati</taxon>
        <taxon>Bacteroidota</taxon>
        <taxon>Flavobacteriia</taxon>
        <taxon>Flavobacteriales</taxon>
        <taxon>Flavobacteriaceae</taxon>
        <taxon>Flavobacterium</taxon>
    </lineage>
</organism>
<dbReference type="InterPro" id="IPR044023">
    <property type="entry name" value="Ig_7"/>
</dbReference>
<dbReference type="Pfam" id="PF19081">
    <property type="entry name" value="Ig_7"/>
    <property type="match status" value="2"/>
</dbReference>
<proteinExistence type="predicted"/>
<accession>A0ABY4KAB0</accession>
<dbReference type="Proteomes" id="UP000830583">
    <property type="component" value="Chromosome"/>
</dbReference>
<dbReference type="NCBIfam" id="TIGR04131">
    <property type="entry name" value="Bac_Flav_CTERM"/>
    <property type="match status" value="1"/>
</dbReference>
<evidence type="ECO:0000259" key="3">
    <source>
        <dbReference type="Pfam" id="PF19081"/>
    </source>
</evidence>
<dbReference type="Gene3D" id="2.60.40.1220">
    <property type="match status" value="3"/>
</dbReference>